<name>A0A1Y3CFI4_9GAMM</name>
<evidence type="ECO:0000256" key="2">
    <source>
        <dbReference type="ARBA" id="ARBA00022729"/>
    </source>
</evidence>
<dbReference type="GO" id="GO:0020037">
    <property type="term" value="F:heme binding"/>
    <property type="evidence" value="ECO:0007669"/>
    <property type="project" value="InterPro"/>
</dbReference>
<dbReference type="GO" id="GO:0042597">
    <property type="term" value="C:periplasmic space"/>
    <property type="evidence" value="ECO:0007669"/>
    <property type="project" value="InterPro"/>
</dbReference>
<feature type="signal peptide" evidence="3">
    <location>
        <begin position="1"/>
        <end position="23"/>
    </location>
</feature>
<dbReference type="InterPro" id="IPR009155">
    <property type="entry name" value="Cyt_b562"/>
</dbReference>
<keyword evidence="4" id="KW-0067">ATP-binding</keyword>
<dbReference type="GO" id="GO:0005524">
    <property type="term" value="F:ATP binding"/>
    <property type="evidence" value="ECO:0007669"/>
    <property type="project" value="UniProtKB-KW"/>
</dbReference>
<comment type="similarity">
    <text evidence="1">Belongs to the cytochrome b562 family.</text>
</comment>
<keyword evidence="5" id="KW-1185">Reference proteome</keyword>
<dbReference type="GO" id="GO:0005506">
    <property type="term" value="F:iron ion binding"/>
    <property type="evidence" value="ECO:0007669"/>
    <property type="project" value="InterPro"/>
</dbReference>
<evidence type="ECO:0000313" key="4">
    <source>
        <dbReference type="EMBL" id="OTG64672.1"/>
    </source>
</evidence>
<dbReference type="Pfam" id="PF07361">
    <property type="entry name" value="Cytochrom_B562"/>
    <property type="match status" value="1"/>
</dbReference>
<comment type="caution">
    <text evidence="4">The sequence shown here is derived from an EMBL/GenBank/DDBJ whole genome shotgun (WGS) entry which is preliminary data.</text>
</comment>
<proteinExistence type="inferred from homology"/>
<sequence length="125" mass="13724">MIKKTIAVLMMISTFAVSSMTFAADLKSNMKTLGKNYKAFNQSSTPTDAIQALDNMRAAVLDAKKVQLTPQDGQAAQPSSTALFDQLVMEIDKTKKIVQAGNLDQAKMEGKKLGEIRDQGHKIYR</sequence>
<dbReference type="RefSeq" id="WP_086203982.1">
    <property type="nucleotide sequence ID" value="NZ_NEGB01000006.1"/>
</dbReference>
<dbReference type="GO" id="GO:0022900">
    <property type="term" value="P:electron transport chain"/>
    <property type="evidence" value="ECO:0007669"/>
    <property type="project" value="InterPro"/>
</dbReference>
<dbReference type="Gene3D" id="1.20.120.10">
    <property type="entry name" value="Cytochrome c/b562"/>
    <property type="match status" value="1"/>
</dbReference>
<gene>
    <name evidence="4" type="ORF">B9T28_10735</name>
</gene>
<feature type="chain" id="PRO_5012621475" evidence="3">
    <location>
        <begin position="24"/>
        <end position="125"/>
    </location>
</feature>
<keyword evidence="4" id="KW-0547">Nucleotide-binding</keyword>
<dbReference type="InterPro" id="IPR010980">
    <property type="entry name" value="Cyt_c/b562"/>
</dbReference>
<dbReference type="AlphaFoldDB" id="A0A1Y3CFI4"/>
<reference evidence="4 5" key="1">
    <citation type="submission" date="2017-04" db="EMBL/GenBank/DDBJ databases">
        <title>High diversity of culturable Acinetobacter species in natural soil and water ecosystems.</title>
        <authorList>
            <person name="Nemec A."/>
            <person name="Radolfova-Krizova L."/>
        </authorList>
    </citation>
    <scope>NUCLEOTIDE SEQUENCE [LARGE SCALE GENOMIC DNA]</scope>
    <source>
        <strain evidence="4 5">ANC 4999</strain>
    </source>
</reference>
<dbReference type="SUPFAM" id="SSF47175">
    <property type="entry name" value="Cytochromes"/>
    <property type="match status" value="1"/>
</dbReference>
<organism evidence="4 5">
    <name type="scientific">Acinetobacter silvestris</name>
    <dbReference type="NCBI Taxonomy" id="1977882"/>
    <lineage>
        <taxon>Bacteria</taxon>
        <taxon>Pseudomonadati</taxon>
        <taxon>Pseudomonadota</taxon>
        <taxon>Gammaproteobacteria</taxon>
        <taxon>Moraxellales</taxon>
        <taxon>Moraxellaceae</taxon>
        <taxon>Acinetobacter</taxon>
    </lineage>
</organism>
<evidence type="ECO:0000313" key="5">
    <source>
        <dbReference type="Proteomes" id="UP000242765"/>
    </source>
</evidence>
<accession>A0A1Y3CFI4</accession>
<dbReference type="GO" id="GO:0009055">
    <property type="term" value="F:electron transfer activity"/>
    <property type="evidence" value="ECO:0007669"/>
    <property type="project" value="InterPro"/>
</dbReference>
<protein>
    <submittedName>
        <fullName evidence="4">ATP-binding protein</fullName>
    </submittedName>
</protein>
<dbReference type="EMBL" id="NEGB01000006">
    <property type="protein sequence ID" value="OTG64672.1"/>
    <property type="molecule type" value="Genomic_DNA"/>
</dbReference>
<evidence type="ECO:0000256" key="3">
    <source>
        <dbReference type="SAM" id="SignalP"/>
    </source>
</evidence>
<keyword evidence="2 3" id="KW-0732">Signal</keyword>
<dbReference type="OrthoDB" id="6693379at2"/>
<evidence type="ECO:0000256" key="1">
    <source>
        <dbReference type="ARBA" id="ARBA00005523"/>
    </source>
</evidence>
<dbReference type="Proteomes" id="UP000242765">
    <property type="component" value="Unassembled WGS sequence"/>
</dbReference>